<feature type="non-terminal residue" evidence="4">
    <location>
        <position position="358"/>
    </location>
</feature>
<dbReference type="PANTHER" id="PTHR22803">
    <property type="entry name" value="MANNOSE, PHOSPHOLIPASE, LECTIN RECEPTOR RELATED"/>
    <property type="match status" value="1"/>
</dbReference>
<evidence type="ECO:0000256" key="2">
    <source>
        <dbReference type="SAM" id="Phobius"/>
    </source>
</evidence>
<feature type="compositionally biased region" description="Basic and acidic residues" evidence="1">
    <location>
        <begin position="304"/>
        <end position="314"/>
    </location>
</feature>
<organism evidence="4 5">
    <name type="scientific">Meganyctiphanes norvegica</name>
    <name type="common">Northern krill</name>
    <name type="synonym">Thysanopoda norvegica</name>
    <dbReference type="NCBI Taxonomy" id="48144"/>
    <lineage>
        <taxon>Eukaryota</taxon>
        <taxon>Metazoa</taxon>
        <taxon>Ecdysozoa</taxon>
        <taxon>Arthropoda</taxon>
        <taxon>Crustacea</taxon>
        <taxon>Multicrustacea</taxon>
        <taxon>Malacostraca</taxon>
        <taxon>Eumalacostraca</taxon>
        <taxon>Eucarida</taxon>
        <taxon>Euphausiacea</taxon>
        <taxon>Euphausiidae</taxon>
        <taxon>Meganyctiphanes</taxon>
    </lineage>
</organism>
<keyword evidence="2" id="KW-1133">Transmembrane helix</keyword>
<dbReference type="InterPro" id="IPR016186">
    <property type="entry name" value="C-type_lectin-like/link_sf"/>
</dbReference>
<keyword evidence="2" id="KW-0472">Membrane</keyword>
<dbReference type="SMART" id="SM00034">
    <property type="entry name" value="CLECT"/>
    <property type="match status" value="1"/>
</dbReference>
<evidence type="ECO:0000313" key="5">
    <source>
        <dbReference type="Proteomes" id="UP001497623"/>
    </source>
</evidence>
<feature type="region of interest" description="Disordered" evidence="1">
    <location>
        <begin position="284"/>
        <end position="358"/>
    </location>
</feature>
<accession>A0AAV2RGM6</accession>
<dbReference type="PROSITE" id="PS50041">
    <property type="entry name" value="C_TYPE_LECTIN_2"/>
    <property type="match status" value="1"/>
</dbReference>
<dbReference type="AlphaFoldDB" id="A0AAV2RGM6"/>
<feature type="transmembrane region" description="Helical" evidence="2">
    <location>
        <begin position="237"/>
        <end position="258"/>
    </location>
</feature>
<evidence type="ECO:0000256" key="1">
    <source>
        <dbReference type="SAM" id="MobiDB-lite"/>
    </source>
</evidence>
<evidence type="ECO:0000313" key="4">
    <source>
        <dbReference type="EMBL" id="CAL4124127.1"/>
    </source>
</evidence>
<dbReference type="Proteomes" id="UP001497623">
    <property type="component" value="Unassembled WGS sequence"/>
</dbReference>
<dbReference type="Pfam" id="PF00059">
    <property type="entry name" value="Lectin_C"/>
    <property type="match status" value="1"/>
</dbReference>
<keyword evidence="2" id="KW-0812">Transmembrane</keyword>
<gene>
    <name evidence="4" type="ORF">MNOR_LOCUS24263</name>
</gene>
<reference evidence="4 5" key="1">
    <citation type="submission" date="2024-05" db="EMBL/GenBank/DDBJ databases">
        <authorList>
            <person name="Wallberg A."/>
        </authorList>
    </citation>
    <scope>NUCLEOTIDE SEQUENCE [LARGE SCALE GENOMIC DNA]</scope>
</reference>
<protein>
    <recommendedName>
        <fullName evidence="3">C-type lectin domain-containing protein</fullName>
    </recommendedName>
</protein>
<dbReference type="EMBL" id="CAXKWB010022113">
    <property type="protein sequence ID" value="CAL4124127.1"/>
    <property type="molecule type" value="Genomic_DNA"/>
</dbReference>
<dbReference type="InterPro" id="IPR050111">
    <property type="entry name" value="C-type_lectin/snaclec_domain"/>
</dbReference>
<dbReference type="InterPro" id="IPR001304">
    <property type="entry name" value="C-type_lectin-like"/>
</dbReference>
<keyword evidence="5" id="KW-1185">Reference proteome</keyword>
<name>A0AAV2RGM6_MEGNR</name>
<comment type="caution">
    <text evidence="4">The sequence shown here is derived from an EMBL/GenBank/DDBJ whole genome shotgun (WGS) entry which is preliminary data.</text>
</comment>
<dbReference type="SUPFAM" id="SSF56436">
    <property type="entry name" value="C-type lectin-like"/>
    <property type="match status" value="1"/>
</dbReference>
<dbReference type="InterPro" id="IPR016187">
    <property type="entry name" value="CTDL_fold"/>
</dbReference>
<sequence length="358" mass="38849">MFTFETKHDFFISVVVCISVSTKMALSDSTHGFGLVVASTKIPRHTSGLMVASTSTSSIAPSTAIADNKASSFVETLLHVAIECSHNWQSLGDDCFYISPEIMTWNEAKTYCQNQGASLAQPTTETQVDALANLVKDLGNRQRFWIGAHKQNRRAFGWLNGSEVTVGNLPISTRSDRCVAIAYVQGQEKGIVSPWTCTQNETKFICQLSGTRTPKSLNSKDATANIHEGSTAGGHRMWYAAGGVLTLLLLGLLAVVYLRRRRGLTTQSENIINENLVHVTTRRESTHESENSLYGAVGPQTDTTGERGSTHDSENSMYGVVTGQQNDLTNKHGSAHDSTNSLYGAVLGPEDISQQSSQ</sequence>
<evidence type="ECO:0000259" key="3">
    <source>
        <dbReference type="PROSITE" id="PS50041"/>
    </source>
</evidence>
<proteinExistence type="predicted"/>
<feature type="domain" description="C-type lectin" evidence="3">
    <location>
        <begin position="91"/>
        <end position="195"/>
    </location>
</feature>
<feature type="compositionally biased region" description="Polar residues" evidence="1">
    <location>
        <begin position="322"/>
        <end position="342"/>
    </location>
</feature>
<dbReference type="CDD" id="cd00037">
    <property type="entry name" value="CLECT"/>
    <property type="match status" value="1"/>
</dbReference>
<dbReference type="Gene3D" id="3.10.100.10">
    <property type="entry name" value="Mannose-Binding Protein A, subunit A"/>
    <property type="match status" value="1"/>
</dbReference>